<evidence type="ECO:0000313" key="2">
    <source>
        <dbReference type="EMBL" id="WEB40828.1"/>
    </source>
</evidence>
<sequence length="148" mass="17612">MRDTYFDNERFTAWRTGERINWDDRASWWRPFHDQIAEAVSRGVAIRRLRVVSEPVSDYIRWEHYITYANIAAGEQVRWLPRRLITDLALPGNDYWLFDDLLARVHHFAGDGSLVEDEFSTEAHLIKFLAASFESLWERGIPHEKYEL</sequence>
<gene>
    <name evidence="2" type="ORF">MOV08_17110</name>
</gene>
<dbReference type="EMBL" id="CP095749">
    <property type="protein sequence ID" value="WEB40828.1"/>
    <property type="molecule type" value="Genomic_DNA"/>
</dbReference>
<evidence type="ECO:0000313" key="3">
    <source>
        <dbReference type="Proteomes" id="UP001218629"/>
    </source>
</evidence>
<dbReference type="Proteomes" id="UP001218629">
    <property type="component" value="Chromosome"/>
</dbReference>
<feature type="domain" description="DUF6879" evidence="1">
    <location>
        <begin position="1"/>
        <end position="146"/>
    </location>
</feature>
<reference evidence="2 3" key="1">
    <citation type="submission" date="2022-03" db="EMBL/GenBank/DDBJ databases">
        <title>Streptomyces yunnanensis P86,complete genome.</title>
        <authorList>
            <person name="Chen S."/>
            <person name="Zhang Q."/>
        </authorList>
    </citation>
    <scope>NUCLEOTIDE SEQUENCE [LARGE SCALE GENOMIC DNA]</scope>
    <source>
        <strain evidence="2 3">P86</strain>
    </source>
</reference>
<evidence type="ECO:0000259" key="1">
    <source>
        <dbReference type="Pfam" id="PF21806"/>
    </source>
</evidence>
<organism evidence="2 3">
    <name type="scientific">Streptomyces yunnanensis</name>
    <dbReference type="NCBI Taxonomy" id="156453"/>
    <lineage>
        <taxon>Bacteria</taxon>
        <taxon>Bacillati</taxon>
        <taxon>Actinomycetota</taxon>
        <taxon>Actinomycetes</taxon>
        <taxon>Kitasatosporales</taxon>
        <taxon>Streptomycetaceae</taxon>
        <taxon>Streptomyces</taxon>
    </lineage>
</organism>
<dbReference type="InterPro" id="IPR049244">
    <property type="entry name" value="DUF6879"/>
</dbReference>
<proteinExistence type="predicted"/>
<dbReference type="RefSeq" id="WP_275307944.1">
    <property type="nucleotide sequence ID" value="NZ_CP095749.1"/>
</dbReference>
<accession>A0ABY8A7K0</accession>
<name>A0ABY8A7K0_9ACTN</name>
<dbReference type="Pfam" id="PF21806">
    <property type="entry name" value="DUF6879"/>
    <property type="match status" value="1"/>
</dbReference>
<keyword evidence="3" id="KW-1185">Reference proteome</keyword>
<protein>
    <recommendedName>
        <fullName evidence="1">DUF6879 domain-containing protein</fullName>
    </recommendedName>
</protein>